<evidence type="ECO:0000313" key="2">
    <source>
        <dbReference type="EMBL" id="SHJ14475.1"/>
    </source>
</evidence>
<evidence type="ECO:0000313" key="3">
    <source>
        <dbReference type="Proteomes" id="UP000184310"/>
    </source>
</evidence>
<feature type="transmembrane region" description="Helical" evidence="1">
    <location>
        <begin position="98"/>
        <end position="115"/>
    </location>
</feature>
<gene>
    <name evidence="2" type="ORF">SAMN02745163_01415</name>
</gene>
<accession>A0A1M6GX97</accession>
<protein>
    <recommendedName>
        <fullName evidence="4">DUF2975 domain-containing protein</fullName>
    </recommendedName>
</protein>
<sequence length="159" mass="18151">MNKDKFLKGVNILKKTGFKYFLCILSIISMVASGIVTLLLPVLSGMYSKIFNTQITMDIIIFIWITIVPLYAILISFYRISILLLTMKGFENSTIKQIQIVKIASAIEFILYIYACIRYKNILPFIILCGTIIIYLLSALIKEILVDGQKYYEDSNLAI</sequence>
<proteinExistence type="predicted"/>
<feature type="transmembrane region" description="Helical" evidence="1">
    <location>
        <begin position="121"/>
        <end position="141"/>
    </location>
</feature>
<dbReference type="Proteomes" id="UP000184310">
    <property type="component" value="Unassembled WGS sequence"/>
</dbReference>
<feature type="transmembrane region" description="Helical" evidence="1">
    <location>
        <begin position="59"/>
        <end position="86"/>
    </location>
</feature>
<dbReference type="AlphaFoldDB" id="A0A1M6GX97"/>
<evidence type="ECO:0008006" key="4">
    <source>
        <dbReference type="Google" id="ProtNLM"/>
    </source>
</evidence>
<dbReference type="EMBL" id="FQZB01000006">
    <property type="protein sequence ID" value="SHJ14475.1"/>
    <property type="molecule type" value="Genomic_DNA"/>
</dbReference>
<feature type="transmembrane region" description="Helical" evidence="1">
    <location>
        <begin position="20"/>
        <end position="47"/>
    </location>
</feature>
<evidence type="ECO:0000256" key="1">
    <source>
        <dbReference type="SAM" id="Phobius"/>
    </source>
</evidence>
<keyword evidence="3" id="KW-1185">Reference proteome</keyword>
<organism evidence="2 3">
    <name type="scientific">Clostridium cavendishii DSM 21758</name>
    <dbReference type="NCBI Taxonomy" id="1121302"/>
    <lineage>
        <taxon>Bacteria</taxon>
        <taxon>Bacillati</taxon>
        <taxon>Bacillota</taxon>
        <taxon>Clostridia</taxon>
        <taxon>Eubacteriales</taxon>
        <taxon>Clostridiaceae</taxon>
        <taxon>Clostridium</taxon>
    </lineage>
</organism>
<reference evidence="2 3" key="1">
    <citation type="submission" date="2016-11" db="EMBL/GenBank/DDBJ databases">
        <authorList>
            <person name="Jaros S."/>
            <person name="Januszkiewicz K."/>
            <person name="Wedrychowicz H."/>
        </authorList>
    </citation>
    <scope>NUCLEOTIDE SEQUENCE [LARGE SCALE GENOMIC DNA]</scope>
    <source>
        <strain evidence="2 3">DSM 21758</strain>
    </source>
</reference>
<keyword evidence="1" id="KW-0812">Transmembrane</keyword>
<keyword evidence="1" id="KW-1133">Transmembrane helix</keyword>
<keyword evidence="1" id="KW-0472">Membrane</keyword>
<name>A0A1M6GX97_9CLOT</name>